<feature type="region of interest" description="Disordered" evidence="1">
    <location>
        <begin position="107"/>
        <end position="141"/>
    </location>
</feature>
<accession>A0A5E7ALI6</accession>
<proteinExistence type="predicted"/>
<evidence type="ECO:0000313" key="2">
    <source>
        <dbReference type="EMBL" id="VVN76671.1"/>
    </source>
</evidence>
<evidence type="ECO:0000313" key="3">
    <source>
        <dbReference type="Proteomes" id="UP000326437"/>
    </source>
</evidence>
<organism evidence="2 3">
    <name type="scientific">Pseudomonas fluorescens</name>
    <dbReference type="NCBI Taxonomy" id="294"/>
    <lineage>
        <taxon>Bacteria</taxon>
        <taxon>Pseudomonadati</taxon>
        <taxon>Pseudomonadota</taxon>
        <taxon>Gammaproteobacteria</taxon>
        <taxon>Pseudomonadales</taxon>
        <taxon>Pseudomonadaceae</taxon>
        <taxon>Pseudomonas</taxon>
    </lineage>
</organism>
<sequence length="174" mass="19251">MHCSSDGVFTRSFLHMSSHRARRAFCWMKPWPAKCGSTAISMFSSTDRHGNRPLSLRSSVNRAKPFSMAMCGSVMRTTSPSRRISPPSLGVIPKIASATLVRPEPINPAMPRISPACRSKDTSLKMPSSLRSRTDSNRSPIGFSRTGNNWLSSRPTIIEIRLSPSMLSARCRPM</sequence>
<evidence type="ECO:0000256" key="1">
    <source>
        <dbReference type="SAM" id="MobiDB-lite"/>
    </source>
</evidence>
<dbReference type="AlphaFoldDB" id="A0A5E7ALI6"/>
<gene>
    <name evidence="2" type="ORF">PS685_05334</name>
</gene>
<dbReference type="Proteomes" id="UP000326437">
    <property type="component" value="Unassembled WGS sequence"/>
</dbReference>
<dbReference type="EMBL" id="CABVHO010000407">
    <property type="protein sequence ID" value="VVN76671.1"/>
    <property type="molecule type" value="Genomic_DNA"/>
</dbReference>
<protein>
    <submittedName>
        <fullName evidence="2">Uncharacterized protein</fullName>
    </submittedName>
</protein>
<name>A0A5E7ALI6_PSEFL</name>
<reference evidence="2 3" key="1">
    <citation type="submission" date="2019-09" db="EMBL/GenBank/DDBJ databases">
        <authorList>
            <person name="Chandra G."/>
            <person name="Truman W A."/>
        </authorList>
    </citation>
    <scope>NUCLEOTIDE SEQUENCE [LARGE SCALE GENOMIC DNA]</scope>
    <source>
        <strain evidence="2">PS685</strain>
    </source>
</reference>